<dbReference type="SUPFAM" id="SSF57586">
    <property type="entry name" value="TNF receptor-like"/>
    <property type="match status" value="2"/>
</dbReference>
<dbReference type="PANTHER" id="PTHR47139:SF4">
    <property type="entry name" value="TUMOR NECROSIS FACTOR RECEPTOR SUPERFAMILY MEMBER 9 ISOFORM X1-RELATED"/>
    <property type="match status" value="1"/>
</dbReference>
<evidence type="ECO:0000313" key="7">
    <source>
        <dbReference type="Proteomes" id="UP001356427"/>
    </source>
</evidence>
<dbReference type="InterPro" id="IPR001368">
    <property type="entry name" value="TNFR/NGFR_Cys_rich_reg"/>
</dbReference>
<proteinExistence type="predicted"/>
<keyword evidence="3" id="KW-0472">Membrane</keyword>
<accession>A0AAN8QLL4</accession>
<sequence>MHLVLRVLSLSMLTLSCLSNTGEIEIGCGQWTTSAGSTDVCCERCNPGNRLVTRCGPDPKKLCVPCGNETYTTDSSSHSCHRCTQCVGGAQFLKKACTKSKDTECDCMAGFRCGDDHCTFCVEECGKGQEPLPAARSCRNCPDGTFNDQIHEKCKSWRISCPHPNEHIVTLGDAVSNSKCGIANIVTPEVNTLPTTLPDHEGLVWAVSTSFGVFIILIILFLVIITKKKQEKTAPKEPTLIVLTPPTDEPRSLIEISFHNPQQEQGSNSEILCSQDSETKLLPV</sequence>
<evidence type="ECO:0000259" key="5">
    <source>
        <dbReference type="PROSITE" id="PS50050"/>
    </source>
</evidence>
<keyword evidence="7" id="KW-1185">Reference proteome</keyword>
<feature type="compositionally biased region" description="Polar residues" evidence="2">
    <location>
        <begin position="261"/>
        <end position="276"/>
    </location>
</feature>
<keyword evidence="3" id="KW-0812">Transmembrane</keyword>
<feature type="repeat" description="TNFR-Cys" evidence="1">
    <location>
        <begin position="65"/>
        <end position="105"/>
    </location>
</feature>
<protein>
    <recommendedName>
        <fullName evidence="5">TNFR-Cys domain-containing protein</fullName>
    </recommendedName>
</protein>
<dbReference type="GO" id="GO:0042127">
    <property type="term" value="P:regulation of cell population proliferation"/>
    <property type="evidence" value="ECO:0007669"/>
    <property type="project" value="TreeGrafter"/>
</dbReference>
<dbReference type="PANTHER" id="PTHR47139">
    <property type="entry name" value="TUMOR NECROSIS FACTOR RECEPTOR SUPERFAMILY MEMBER 9"/>
    <property type="match status" value="1"/>
</dbReference>
<gene>
    <name evidence="6" type="ORF">J4Q44_G00259100</name>
</gene>
<dbReference type="Proteomes" id="UP001356427">
    <property type="component" value="Unassembled WGS sequence"/>
</dbReference>
<dbReference type="Gene3D" id="2.10.50.10">
    <property type="entry name" value="Tumor Necrosis Factor Receptor, subunit A, domain 2"/>
    <property type="match status" value="2"/>
</dbReference>
<dbReference type="EMBL" id="JAGTTL010000024">
    <property type="protein sequence ID" value="KAK6303456.1"/>
    <property type="molecule type" value="Genomic_DNA"/>
</dbReference>
<dbReference type="CDD" id="cd13424">
    <property type="entry name" value="TNFRSF9_teleost"/>
    <property type="match status" value="1"/>
</dbReference>
<comment type="caution">
    <text evidence="6">The sequence shown here is derived from an EMBL/GenBank/DDBJ whole genome shotgun (WGS) entry which is preliminary data.</text>
</comment>
<comment type="caution">
    <text evidence="1">Lacks conserved residue(s) required for the propagation of feature annotation.</text>
</comment>
<evidence type="ECO:0000256" key="1">
    <source>
        <dbReference type="PROSITE-ProRule" id="PRU00206"/>
    </source>
</evidence>
<dbReference type="InterPro" id="IPR034057">
    <property type="entry name" value="TNFRSF9_N_teleost"/>
</dbReference>
<evidence type="ECO:0000256" key="3">
    <source>
        <dbReference type="SAM" id="Phobius"/>
    </source>
</evidence>
<evidence type="ECO:0000256" key="2">
    <source>
        <dbReference type="SAM" id="MobiDB-lite"/>
    </source>
</evidence>
<dbReference type="AlphaFoldDB" id="A0AAN8QLL4"/>
<keyword evidence="3" id="KW-1133">Transmembrane helix</keyword>
<dbReference type="PROSITE" id="PS50050">
    <property type="entry name" value="TNFR_NGFR_2"/>
    <property type="match status" value="1"/>
</dbReference>
<evidence type="ECO:0000256" key="4">
    <source>
        <dbReference type="SAM" id="SignalP"/>
    </source>
</evidence>
<dbReference type="PROSITE" id="PS51257">
    <property type="entry name" value="PROKAR_LIPOPROTEIN"/>
    <property type="match status" value="1"/>
</dbReference>
<dbReference type="SMART" id="SM00208">
    <property type="entry name" value="TNFR"/>
    <property type="match status" value="2"/>
</dbReference>
<organism evidence="6 7">
    <name type="scientific">Coregonus suidteri</name>
    <dbReference type="NCBI Taxonomy" id="861788"/>
    <lineage>
        <taxon>Eukaryota</taxon>
        <taxon>Metazoa</taxon>
        <taxon>Chordata</taxon>
        <taxon>Craniata</taxon>
        <taxon>Vertebrata</taxon>
        <taxon>Euteleostomi</taxon>
        <taxon>Actinopterygii</taxon>
        <taxon>Neopterygii</taxon>
        <taxon>Teleostei</taxon>
        <taxon>Protacanthopterygii</taxon>
        <taxon>Salmoniformes</taxon>
        <taxon>Salmonidae</taxon>
        <taxon>Coregoninae</taxon>
        <taxon>Coregonus</taxon>
    </lineage>
</organism>
<feature type="domain" description="TNFR-Cys" evidence="5">
    <location>
        <begin position="65"/>
        <end position="105"/>
    </location>
</feature>
<feature type="transmembrane region" description="Helical" evidence="3">
    <location>
        <begin position="203"/>
        <end position="226"/>
    </location>
</feature>
<feature type="signal peptide" evidence="4">
    <location>
        <begin position="1"/>
        <end position="19"/>
    </location>
</feature>
<keyword evidence="4" id="KW-0732">Signal</keyword>
<feature type="chain" id="PRO_5043016998" description="TNFR-Cys domain-containing protein" evidence="4">
    <location>
        <begin position="20"/>
        <end position="284"/>
    </location>
</feature>
<evidence type="ECO:0000313" key="6">
    <source>
        <dbReference type="EMBL" id="KAK6303456.1"/>
    </source>
</evidence>
<dbReference type="GO" id="GO:0038023">
    <property type="term" value="F:signaling receptor activity"/>
    <property type="evidence" value="ECO:0007669"/>
    <property type="project" value="TreeGrafter"/>
</dbReference>
<name>A0AAN8QLL4_9TELE</name>
<reference evidence="6 7" key="1">
    <citation type="submission" date="2021-04" db="EMBL/GenBank/DDBJ databases">
        <authorList>
            <person name="De Guttry C."/>
            <person name="Zahm M."/>
            <person name="Klopp C."/>
            <person name="Cabau C."/>
            <person name="Louis A."/>
            <person name="Berthelot C."/>
            <person name="Parey E."/>
            <person name="Roest Crollius H."/>
            <person name="Montfort J."/>
            <person name="Robinson-Rechavi M."/>
            <person name="Bucao C."/>
            <person name="Bouchez O."/>
            <person name="Gislard M."/>
            <person name="Lluch J."/>
            <person name="Milhes M."/>
            <person name="Lampietro C."/>
            <person name="Lopez Roques C."/>
            <person name="Donnadieu C."/>
            <person name="Braasch I."/>
            <person name="Desvignes T."/>
            <person name="Postlethwait J."/>
            <person name="Bobe J."/>
            <person name="Wedekind C."/>
            <person name="Guiguen Y."/>
        </authorList>
    </citation>
    <scope>NUCLEOTIDE SEQUENCE [LARGE SCALE GENOMIC DNA]</scope>
    <source>
        <strain evidence="6">Cs_M1</strain>
        <tissue evidence="6">Blood</tissue>
    </source>
</reference>
<dbReference type="Pfam" id="PF00020">
    <property type="entry name" value="TNFR_c6"/>
    <property type="match status" value="1"/>
</dbReference>
<feature type="region of interest" description="Disordered" evidence="2">
    <location>
        <begin position="261"/>
        <end position="284"/>
    </location>
</feature>